<keyword evidence="5 6" id="KW-0067">ATP-binding</keyword>
<keyword evidence="7" id="KW-0418">Kinase</keyword>
<dbReference type="Gene3D" id="3.40.50.300">
    <property type="entry name" value="P-loop containing nucleotide triphosphate hydrolases"/>
    <property type="match status" value="1"/>
</dbReference>
<evidence type="ECO:0000256" key="6">
    <source>
        <dbReference type="HAMAP-Rule" id="MF_00836"/>
    </source>
</evidence>
<feature type="binding site" evidence="6">
    <location>
        <begin position="11"/>
        <end position="18"/>
    </location>
    <ligand>
        <name>ATP</name>
        <dbReference type="ChEBI" id="CHEBI:30616"/>
    </ligand>
</feature>
<dbReference type="InterPro" id="IPR012699">
    <property type="entry name" value="PhnN"/>
</dbReference>
<comment type="function">
    <text evidence="6">Catalyzes the phosphorylation of ribose 1,5-bisphosphate to 5-phospho-D-ribosyl alpha-1-diphosphate (PRPP).</text>
</comment>
<dbReference type="GO" id="GO:0019634">
    <property type="term" value="P:organic phosphonate metabolic process"/>
    <property type="evidence" value="ECO:0007669"/>
    <property type="project" value="UniProtKB-UniRule"/>
</dbReference>
<evidence type="ECO:0000256" key="5">
    <source>
        <dbReference type="ARBA" id="ARBA00022840"/>
    </source>
</evidence>
<evidence type="ECO:0000256" key="1">
    <source>
        <dbReference type="ARBA" id="ARBA00000373"/>
    </source>
</evidence>
<dbReference type="GO" id="GO:0005524">
    <property type="term" value="F:ATP binding"/>
    <property type="evidence" value="ECO:0007669"/>
    <property type="project" value="UniProtKB-KW"/>
</dbReference>
<accession>A0A4Z0NIQ6</accession>
<organism evidence="7 8">
    <name type="scientific">Methylobacterium nonmethylotrophicum</name>
    <dbReference type="NCBI Taxonomy" id="1141884"/>
    <lineage>
        <taxon>Bacteria</taxon>
        <taxon>Pseudomonadati</taxon>
        <taxon>Pseudomonadota</taxon>
        <taxon>Alphaproteobacteria</taxon>
        <taxon>Hyphomicrobiales</taxon>
        <taxon>Methylobacteriaceae</taxon>
        <taxon>Methylobacterium</taxon>
    </lineage>
</organism>
<dbReference type="AlphaFoldDB" id="A0A4Z0NIQ6"/>
<reference evidence="7 8" key="1">
    <citation type="submission" date="2019-04" db="EMBL/GenBank/DDBJ databases">
        <authorList>
            <person name="Feng G."/>
            <person name="Zhu H."/>
        </authorList>
    </citation>
    <scope>NUCLEOTIDE SEQUENCE [LARGE SCALE GENOMIC DNA]</scope>
    <source>
        <strain evidence="7 8">6HR-1</strain>
    </source>
</reference>
<sequence>MGAGGFVLVVGPSGAGKDTLLRLAREALAGDPRYVFPRRLVTRPPSIHEDNEAITEEEFSRGEAEGRFTLSWRAHGLGYALPGTSAALAREGCVVVCNVSRRVVGEARRRLPAVTVVEVTAPPEVLAARLAARGRREDGDLAARLSRSASVAADCVVMNDGPPEAGADRLLAHLRGR</sequence>
<dbReference type="SUPFAM" id="SSF52540">
    <property type="entry name" value="P-loop containing nucleoside triphosphate hydrolases"/>
    <property type="match status" value="1"/>
</dbReference>
<dbReference type="GO" id="GO:0006015">
    <property type="term" value="P:5-phosphoribose 1-diphosphate biosynthetic process"/>
    <property type="evidence" value="ECO:0007669"/>
    <property type="project" value="UniProtKB-UniRule"/>
</dbReference>
<dbReference type="EMBL" id="SRLB01000021">
    <property type="protein sequence ID" value="TGD96194.1"/>
    <property type="molecule type" value="Genomic_DNA"/>
</dbReference>
<gene>
    <name evidence="6 7" type="primary">phnN</name>
    <name evidence="7" type="ORF">EU555_24880</name>
</gene>
<evidence type="ECO:0000256" key="4">
    <source>
        <dbReference type="ARBA" id="ARBA00022741"/>
    </source>
</evidence>
<dbReference type="NCBIfam" id="TIGR02322">
    <property type="entry name" value="phosphon_PhnN"/>
    <property type="match status" value="1"/>
</dbReference>
<evidence type="ECO:0000256" key="3">
    <source>
        <dbReference type="ARBA" id="ARBA00022679"/>
    </source>
</evidence>
<evidence type="ECO:0000313" key="8">
    <source>
        <dbReference type="Proteomes" id="UP000297535"/>
    </source>
</evidence>
<dbReference type="EC" id="2.7.4.23" evidence="6"/>
<dbReference type="InterPro" id="IPR027417">
    <property type="entry name" value="P-loop_NTPase"/>
</dbReference>
<name>A0A4Z0NIQ6_9HYPH</name>
<proteinExistence type="inferred from homology"/>
<protein>
    <recommendedName>
        <fullName evidence="6">Ribose 1,5-bisphosphate phosphokinase PhnN</fullName>
        <ecNumber evidence="6">2.7.4.23</ecNumber>
    </recommendedName>
    <alternativeName>
        <fullName evidence="6">Ribose 1,5-bisphosphokinase</fullName>
    </alternativeName>
</protein>
<comment type="similarity">
    <text evidence="6">Belongs to the ribose 1,5-bisphosphokinase family.</text>
</comment>
<evidence type="ECO:0000313" key="7">
    <source>
        <dbReference type="EMBL" id="TGD96194.1"/>
    </source>
</evidence>
<keyword evidence="4 6" id="KW-0547">Nucleotide-binding</keyword>
<dbReference type="OrthoDB" id="341217at2"/>
<dbReference type="RefSeq" id="WP_135417908.1">
    <property type="nucleotide sequence ID" value="NZ_SRLB01000021.1"/>
</dbReference>
<dbReference type="UniPathway" id="UPA00087">
    <property type="reaction ID" value="UER00175"/>
</dbReference>
<evidence type="ECO:0000256" key="2">
    <source>
        <dbReference type="ARBA" id="ARBA00005069"/>
    </source>
</evidence>
<dbReference type="Proteomes" id="UP000297535">
    <property type="component" value="Unassembled WGS sequence"/>
</dbReference>
<dbReference type="HAMAP" id="MF_00836">
    <property type="entry name" value="PhnN"/>
    <property type="match status" value="1"/>
</dbReference>
<comment type="pathway">
    <text evidence="2 6">Metabolic intermediate biosynthesis; 5-phospho-alpha-D-ribose 1-diphosphate biosynthesis; 5-phospho-alpha-D-ribose 1-diphosphate from D-ribose 5-phosphate (route II): step 3/3.</text>
</comment>
<comment type="caution">
    <text evidence="7">The sequence shown here is derived from an EMBL/GenBank/DDBJ whole genome shotgun (WGS) entry which is preliminary data.</text>
</comment>
<keyword evidence="3 6" id="KW-0808">Transferase</keyword>
<comment type="catalytic activity">
    <reaction evidence="1 6">
        <text>alpha-D-ribose 1,5-bisphosphate + ATP = 5-phospho-alpha-D-ribose 1-diphosphate + ADP</text>
        <dbReference type="Rhea" id="RHEA:20109"/>
        <dbReference type="ChEBI" id="CHEBI:30616"/>
        <dbReference type="ChEBI" id="CHEBI:58017"/>
        <dbReference type="ChEBI" id="CHEBI:68688"/>
        <dbReference type="ChEBI" id="CHEBI:456216"/>
        <dbReference type="EC" id="2.7.4.23"/>
    </reaction>
</comment>
<keyword evidence="8" id="KW-1185">Reference proteome</keyword>
<dbReference type="GO" id="GO:0033863">
    <property type="term" value="F:ribose 1,5-bisphosphate phosphokinase activity"/>
    <property type="evidence" value="ECO:0007669"/>
    <property type="project" value="UniProtKB-UniRule"/>
</dbReference>